<accession>A0A6F9DSZ9</accession>
<dbReference type="Gene3D" id="1.20.1250.20">
    <property type="entry name" value="MFS general substrate transporter like domains"/>
    <property type="match status" value="1"/>
</dbReference>
<feature type="domain" description="Major facilitator superfamily (MFS) profile" evidence="6">
    <location>
        <begin position="106"/>
        <end position="525"/>
    </location>
</feature>
<feature type="transmembrane region" description="Helical" evidence="5">
    <location>
        <begin position="351"/>
        <end position="371"/>
    </location>
</feature>
<feature type="transmembrane region" description="Helical" evidence="5">
    <location>
        <begin position="183"/>
        <end position="202"/>
    </location>
</feature>
<evidence type="ECO:0000256" key="5">
    <source>
        <dbReference type="SAM" id="Phobius"/>
    </source>
</evidence>
<dbReference type="InterPro" id="IPR005829">
    <property type="entry name" value="Sugar_transporter_CS"/>
</dbReference>
<dbReference type="AlphaFoldDB" id="A0A6F9DSZ9"/>
<keyword evidence="2 5" id="KW-0812">Transmembrane</keyword>
<dbReference type="PROSITE" id="PS00216">
    <property type="entry name" value="SUGAR_TRANSPORT_1"/>
    <property type="match status" value="1"/>
</dbReference>
<evidence type="ECO:0000256" key="1">
    <source>
        <dbReference type="ARBA" id="ARBA00004141"/>
    </source>
</evidence>
<evidence type="ECO:0000256" key="4">
    <source>
        <dbReference type="ARBA" id="ARBA00023136"/>
    </source>
</evidence>
<gene>
    <name evidence="7" type="primary">Slc22a21-004</name>
</gene>
<keyword evidence="3 5" id="KW-1133">Transmembrane helix</keyword>
<feature type="transmembrane region" description="Helical" evidence="5">
    <location>
        <begin position="479"/>
        <end position="495"/>
    </location>
</feature>
<keyword evidence="4 5" id="KW-0472">Membrane</keyword>
<dbReference type="PROSITE" id="PS50850">
    <property type="entry name" value="MFS"/>
    <property type="match status" value="1"/>
</dbReference>
<feature type="transmembrane region" description="Helical" evidence="5">
    <location>
        <begin position="412"/>
        <end position="431"/>
    </location>
</feature>
<comment type="subcellular location">
    <subcellularLocation>
        <location evidence="1">Membrane</location>
        <topology evidence="1">Multi-pass membrane protein</topology>
    </subcellularLocation>
</comment>
<evidence type="ECO:0000256" key="2">
    <source>
        <dbReference type="ARBA" id="ARBA00022692"/>
    </source>
</evidence>
<dbReference type="InterPro" id="IPR020846">
    <property type="entry name" value="MFS_dom"/>
</dbReference>
<dbReference type="InterPro" id="IPR036259">
    <property type="entry name" value="MFS_trans_sf"/>
</dbReference>
<proteinExistence type="evidence at transcript level"/>
<evidence type="ECO:0000313" key="7">
    <source>
        <dbReference type="EMBL" id="CAB3266148.1"/>
    </source>
</evidence>
<dbReference type="Pfam" id="PF00083">
    <property type="entry name" value="Sugar_tr"/>
    <property type="match status" value="1"/>
</dbReference>
<feature type="transmembrane region" description="Helical" evidence="5">
    <location>
        <begin position="241"/>
        <end position="263"/>
    </location>
</feature>
<feature type="transmembrane region" description="Helical" evidence="5">
    <location>
        <begin position="437"/>
        <end position="458"/>
    </location>
</feature>
<feature type="transmembrane region" description="Helical" evidence="5">
    <location>
        <begin position="156"/>
        <end position="176"/>
    </location>
</feature>
<dbReference type="InterPro" id="IPR005828">
    <property type="entry name" value="MFS_sugar_transport-like"/>
</dbReference>
<reference evidence="7" key="1">
    <citation type="submission" date="2020-04" db="EMBL/GenBank/DDBJ databases">
        <authorList>
            <person name="Neveu A P."/>
        </authorList>
    </citation>
    <scope>NUCLEOTIDE SEQUENCE</scope>
    <source>
        <tissue evidence="7">Whole embryo</tissue>
    </source>
</reference>
<dbReference type="SUPFAM" id="SSF103473">
    <property type="entry name" value="MFS general substrate transporter"/>
    <property type="match status" value="1"/>
</dbReference>
<dbReference type="GO" id="GO:0022857">
    <property type="term" value="F:transmembrane transporter activity"/>
    <property type="evidence" value="ECO:0007669"/>
    <property type="project" value="InterPro"/>
</dbReference>
<evidence type="ECO:0000259" key="6">
    <source>
        <dbReference type="PROSITE" id="PS50850"/>
    </source>
</evidence>
<organism evidence="7">
    <name type="scientific">Phallusia mammillata</name>
    <dbReference type="NCBI Taxonomy" id="59560"/>
    <lineage>
        <taxon>Eukaryota</taxon>
        <taxon>Metazoa</taxon>
        <taxon>Chordata</taxon>
        <taxon>Tunicata</taxon>
        <taxon>Ascidiacea</taxon>
        <taxon>Phlebobranchia</taxon>
        <taxon>Ascidiidae</taxon>
        <taxon>Phallusia</taxon>
    </lineage>
</organism>
<protein>
    <submittedName>
        <fullName evidence="7">Organic cation transporter protein-like</fullName>
    </submittedName>
</protein>
<name>A0A6F9DSZ9_9ASCI</name>
<dbReference type="GO" id="GO:0016020">
    <property type="term" value="C:membrane"/>
    <property type="evidence" value="ECO:0007669"/>
    <property type="project" value="UniProtKB-SubCell"/>
</dbReference>
<sequence length="572" mass="64110">MIHIWKSLTRYERRLCILLLISAVTNPFSALATLIFHYTPEYHCNVTAQINTVTSKHFQMFNRTYNSTEITLLNEYLIPEETDALGRSALSHCHAYNRTKQQLVDFASYNTPGSFRSNVTAQNVKCSSTTFFFEKGVESAVREFDMVCDNAWKKPMALISYMIGKFAGTYSSGWFSDKFGRRINFLVFTFVQTIAMIIMAFANSYNMYVALFVVIGFSGVGNYGGAIVLGSETVKKEHRNFVCTFIAVGFSIGYMILPLIGYLCGNWRWFSLVSGLMGLIYIPYIWLIDETPSWLTASGKAKQARKVLQKIANYNKQNDYVFDKNETDKTSKTKKISILNAWWLLIKTPKLLFRLMITCSVWFVCNMSYYAIAFDTNSLSGSRFLNCFYAGVVELAGYLISYFTVEKGGRKYTVIGFMTIAGIATVASPFTRLWSNVATTLFTMCAKLSVAVGYHVVYLSTPEMFPTAIRHSSLATSSTFGRLGGVLAPVIIFTGKGGTNYPTYVASGALTLIISALFILTPDTHNRKLPETVEEAVNMTLNLPCSVNDSISDQELKELNENSESKKLQATI</sequence>
<feature type="transmembrane region" description="Helical" evidence="5">
    <location>
        <begin position="269"/>
        <end position="288"/>
    </location>
</feature>
<feature type="transmembrane region" description="Helical" evidence="5">
    <location>
        <begin position="208"/>
        <end position="229"/>
    </location>
</feature>
<evidence type="ECO:0000256" key="3">
    <source>
        <dbReference type="ARBA" id="ARBA00022989"/>
    </source>
</evidence>
<dbReference type="PANTHER" id="PTHR24064">
    <property type="entry name" value="SOLUTE CARRIER FAMILY 22 MEMBER"/>
    <property type="match status" value="1"/>
</dbReference>
<feature type="transmembrane region" description="Helical" evidence="5">
    <location>
        <begin position="383"/>
        <end position="405"/>
    </location>
</feature>
<dbReference type="EMBL" id="LR790286">
    <property type="protein sequence ID" value="CAB3266148.1"/>
    <property type="molecule type" value="mRNA"/>
</dbReference>
<feature type="transmembrane region" description="Helical" evidence="5">
    <location>
        <begin position="501"/>
        <end position="520"/>
    </location>
</feature>